<proteinExistence type="inferred from homology"/>
<evidence type="ECO:0000256" key="5">
    <source>
        <dbReference type="HAMAP-Rule" id="MF_01334"/>
    </source>
</evidence>
<dbReference type="Pfam" id="PF14693">
    <property type="entry name" value="Ribosomal_TL5_C"/>
    <property type="match status" value="1"/>
</dbReference>
<dbReference type="InterPro" id="IPR001021">
    <property type="entry name" value="Ribosomal_bL25_long"/>
</dbReference>
<sequence>MELKIDCSKRADGAKPKQLRRDGLLPAVLYGHNGAESVSLTVQTREAEALLRAASVNKSVVKVNVPDLPWSGNVILREVQTHPWKNKLHHLSFFSIADQTEIEVTMPFSFVGEAVGVTDENGILDTVVTEMAAKCPPDNIPPSIEVDVSGMAIGDAINLQDLKLPAGVVLLGEPEQVIVSVLPPPVIKTEEPTSELDSLLPPEESEEAGAEPAAEAGSEPAEDAG</sequence>
<evidence type="ECO:0000313" key="9">
    <source>
        <dbReference type="EMBL" id="MBE9080361.1"/>
    </source>
</evidence>
<reference evidence="9" key="1">
    <citation type="submission" date="2020-10" db="EMBL/GenBank/DDBJ databases">
        <authorList>
            <person name="Castelo-Branco R."/>
            <person name="Eusebio N."/>
            <person name="Adriana R."/>
            <person name="Vieira A."/>
            <person name="Brugerolle De Fraissinette N."/>
            <person name="Rezende De Castro R."/>
            <person name="Schneider M.P."/>
            <person name="Vasconcelos V."/>
            <person name="Leao P.N."/>
        </authorList>
    </citation>
    <scope>NUCLEOTIDE SEQUENCE</scope>
    <source>
        <strain evidence="9">LEGE 07310</strain>
    </source>
</reference>
<dbReference type="Gene3D" id="2.40.240.10">
    <property type="entry name" value="Ribosomal Protein L25, Chain P"/>
    <property type="match status" value="1"/>
</dbReference>
<dbReference type="RefSeq" id="WP_193912227.1">
    <property type="nucleotide sequence ID" value="NZ_JADEXG010000105.1"/>
</dbReference>
<dbReference type="Proteomes" id="UP000636505">
    <property type="component" value="Unassembled WGS sequence"/>
</dbReference>
<evidence type="ECO:0000313" key="10">
    <source>
        <dbReference type="Proteomes" id="UP000636505"/>
    </source>
</evidence>
<dbReference type="GO" id="GO:0006412">
    <property type="term" value="P:translation"/>
    <property type="evidence" value="ECO:0007669"/>
    <property type="project" value="UniProtKB-UniRule"/>
</dbReference>
<dbReference type="NCBIfam" id="TIGR00731">
    <property type="entry name" value="bL25_bact_ctc"/>
    <property type="match status" value="1"/>
</dbReference>
<organism evidence="9 10">
    <name type="scientific">Vasconcelosia minhoensis LEGE 07310</name>
    <dbReference type="NCBI Taxonomy" id="915328"/>
    <lineage>
        <taxon>Bacteria</taxon>
        <taxon>Bacillati</taxon>
        <taxon>Cyanobacteriota</taxon>
        <taxon>Cyanophyceae</taxon>
        <taxon>Nodosilineales</taxon>
        <taxon>Cymatolegaceae</taxon>
        <taxon>Vasconcelosia</taxon>
        <taxon>Vasconcelosia minhoensis</taxon>
    </lineage>
</organism>
<dbReference type="GO" id="GO:0022625">
    <property type="term" value="C:cytosolic large ribosomal subunit"/>
    <property type="evidence" value="ECO:0007669"/>
    <property type="project" value="TreeGrafter"/>
</dbReference>
<dbReference type="InterPro" id="IPR037121">
    <property type="entry name" value="Ribosomal_bL25_C"/>
</dbReference>
<gene>
    <name evidence="5" type="primary">rplY</name>
    <name evidence="5" type="synonym">ctc</name>
    <name evidence="9" type="ORF">IQ241_24245</name>
</gene>
<name>A0A8J7DP00_9CYAN</name>
<evidence type="ECO:0000256" key="6">
    <source>
        <dbReference type="SAM" id="MobiDB-lite"/>
    </source>
</evidence>
<comment type="function">
    <text evidence="5">This is one of the proteins that binds to the 5S RNA in the ribosome where it forms part of the central protuberance.</text>
</comment>
<keyword evidence="2 5" id="KW-0694">RNA-binding</keyword>
<keyword evidence="1 5" id="KW-0699">rRNA-binding</keyword>
<dbReference type="InterPro" id="IPR011035">
    <property type="entry name" value="Ribosomal_bL25/Gln-tRNA_synth"/>
</dbReference>
<dbReference type="PANTHER" id="PTHR33284">
    <property type="entry name" value="RIBOSOMAL PROTEIN L25/GLN-TRNA SYNTHETASE, ANTI-CODON-BINDING DOMAIN-CONTAINING PROTEIN"/>
    <property type="match status" value="1"/>
</dbReference>
<evidence type="ECO:0000256" key="1">
    <source>
        <dbReference type="ARBA" id="ARBA00022730"/>
    </source>
</evidence>
<protein>
    <recommendedName>
        <fullName evidence="5">Large ribosomal subunit protein bL25</fullName>
    </recommendedName>
    <alternativeName>
        <fullName evidence="5">General stress protein CTC</fullName>
    </alternativeName>
</protein>
<dbReference type="AlphaFoldDB" id="A0A8J7DP00"/>
<comment type="caution">
    <text evidence="9">The sequence shown here is derived from an EMBL/GenBank/DDBJ whole genome shotgun (WGS) entry which is preliminary data.</text>
</comment>
<dbReference type="GO" id="GO:0003735">
    <property type="term" value="F:structural constituent of ribosome"/>
    <property type="evidence" value="ECO:0007669"/>
    <property type="project" value="InterPro"/>
</dbReference>
<evidence type="ECO:0000256" key="2">
    <source>
        <dbReference type="ARBA" id="ARBA00022884"/>
    </source>
</evidence>
<evidence type="ECO:0000256" key="4">
    <source>
        <dbReference type="ARBA" id="ARBA00023274"/>
    </source>
</evidence>
<dbReference type="InterPro" id="IPR029751">
    <property type="entry name" value="Ribosomal_L25_dom"/>
</dbReference>
<dbReference type="PANTHER" id="PTHR33284:SF1">
    <property type="entry name" value="RIBOSOMAL PROTEIN L25_GLN-TRNA SYNTHETASE, ANTI-CODON-BINDING DOMAIN-CONTAINING PROTEIN"/>
    <property type="match status" value="1"/>
</dbReference>
<evidence type="ECO:0000259" key="7">
    <source>
        <dbReference type="Pfam" id="PF01386"/>
    </source>
</evidence>
<dbReference type="InterPro" id="IPR020930">
    <property type="entry name" value="Ribosomal_uL5_bac-type"/>
</dbReference>
<dbReference type="SUPFAM" id="SSF50715">
    <property type="entry name" value="Ribosomal protein L25-like"/>
    <property type="match status" value="1"/>
</dbReference>
<dbReference type="EMBL" id="JADEXG010000105">
    <property type="protein sequence ID" value="MBE9080361.1"/>
    <property type="molecule type" value="Genomic_DNA"/>
</dbReference>
<feature type="compositionally biased region" description="Low complexity" evidence="6">
    <location>
        <begin position="210"/>
        <end position="219"/>
    </location>
</feature>
<keyword evidence="4 5" id="KW-0687">Ribonucleoprotein</keyword>
<accession>A0A8J7DP00</accession>
<evidence type="ECO:0000256" key="3">
    <source>
        <dbReference type="ARBA" id="ARBA00022980"/>
    </source>
</evidence>
<dbReference type="InterPro" id="IPR020056">
    <property type="entry name" value="Rbsml_bL25/Gln-tRNA_synth_N"/>
</dbReference>
<dbReference type="NCBIfam" id="NF004139">
    <property type="entry name" value="PRK05618.4-2"/>
    <property type="match status" value="1"/>
</dbReference>
<feature type="domain" description="Large ribosomal subunit protein bL25 L25" evidence="7">
    <location>
        <begin position="6"/>
        <end position="93"/>
    </location>
</feature>
<feature type="domain" description="Large ribosomal subunit protein bL25 beta" evidence="8">
    <location>
        <begin position="101"/>
        <end position="184"/>
    </location>
</feature>
<dbReference type="Pfam" id="PF01386">
    <property type="entry name" value="Ribosomal_L25p"/>
    <property type="match status" value="1"/>
</dbReference>
<dbReference type="NCBIfam" id="NF004612">
    <property type="entry name" value="PRK05943.1"/>
    <property type="match status" value="1"/>
</dbReference>
<dbReference type="InterPro" id="IPR020057">
    <property type="entry name" value="Ribosomal_bL25_b-dom"/>
</dbReference>
<dbReference type="HAMAP" id="MF_01334">
    <property type="entry name" value="Ribosomal_bL25_CTC"/>
    <property type="match status" value="1"/>
</dbReference>
<comment type="subunit">
    <text evidence="5">Part of the 50S ribosomal subunit; part of the 5S rRNA/L5/L18/L25 subcomplex. Contacts the 5S rRNA. Binds to the 5S rRNA independently of L5 and L18.</text>
</comment>
<dbReference type="CDD" id="cd00495">
    <property type="entry name" value="Ribosomal_L25_TL5_CTC"/>
    <property type="match status" value="1"/>
</dbReference>
<keyword evidence="10" id="KW-1185">Reference proteome</keyword>
<evidence type="ECO:0000259" key="8">
    <source>
        <dbReference type="Pfam" id="PF14693"/>
    </source>
</evidence>
<dbReference type="GO" id="GO:0008097">
    <property type="term" value="F:5S rRNA binding"/>
    <property type="evidence" value="ECO:0007669"/>
    <property type="project" value="InterPro"/>
</dbReference>
<feature type="region of interest" description="Disordered" evidence="6">
    <location>
        <begin position="187"/>
        <end position="225"/>
    </location>
</feature>
<comment type="similarity">
    <text evidence="5">Belongs to the bacterial ribosomal protein bL25 family. CTC subfamily.</text>
</comment>
<keyword evidence="3 5" id="KW-0689">Ribosomal protein</keyword>
<dbReference type="Gene3D" id="2.170.120.20">
    <property type="entry name" value="Ribosomal protein L25, beta domain"/>
    <property type="match status" value="1"/>
</dbReference>